<dbReference type="AlphaFoldDB" id="A0A8S9G5U4"/>
<gene>
    <name evidence="1" type="ORF">F2Q68_00032901</name>
</gene>
<comment type="caution">
    <text evidence="1">The sequence shown here is derived from an EMBL/GenBank/DDBJ whole genome shotgun (WGS) entry which is preliminary data.</text>
</comment>
<name>A0A8S9G5U4_BRACR</name>
<evidence type="ECO:0000313" key="1">
    <source>
        <dbReference type="EMBL" id="KAF2541320.1"/>
    </source>
</evidence>
<accession>A0A8S9G5U4</accession>
<dbReference type="Proteomes" id="UP000712281">
    <property type="component" value="Unassembled WGS sequence"/>
</dbReference>
<reference evidence="1" key="1">
    <citation type="submission" date="2019-12" db="EMBL/GenBank/DDBJ databases">
        <title>Genome sequencing and annotation of Brassica cretica.</title>
        <authorList>
            <person name="Studholme D.J."/>
            <person name="Sarris P.F."/>
        </authorList>
    </citation>
    <scope>NUCLEOTIDE SEQUENCE</scope>
    <source>
        <strain evidence="1">PFS-001/15</strain>
        <tissue evidence="1">Leaf</tissue>
    </source>
</reference>
<evidence type="ECO:0000313" key="2">
    <source>
        <dbReference type="Proteomes" id="UP000712281"/>
    </source>
</evidence>
<dbReference type="EMBL" id="QGKW02002005">
    <property type="protein sequence ID" value="KAF2541320.1"/>
    <property type="molecule type" value="Genomic_DNA"/>
</dbReference>
<sequence length="124" mass="13525">MQTVERKDDRCLLMDPALKLSNKTGGGSCGGGCGEEVVVVEKVVVMGKAVVEDVKLDTKEVVAVVVEVVVDTAVEEVVVEDVSTDTRGKYRVTVEVLTREEKVVVYPMKMEGVKSRELEIPFLP</sequence>
<protein>
    <submittedName>
        <fullName evidence="1">Uncharacterized protein</fullName>
    </submittedName>
</protein>
<organism evidence="1 2">
    <name type="scientific">Brassica cretica</name>
    <name type="common">Mustard</name>
    <dbReference type="NCBI Taxonomy" id="69181"/>
    <lineage>
        <taxon>Eukaryota</taxon>
        <taxon>Viridiplantae</taxon>
        <taxon>Streptophyta</taxon>
        <taxon>Embryophyta</taxon>
        <taxon>Tracheophyta</taxon>
        <taxon>Spermatophyta</taxon>
        <taxon>Magnoliopsida</taxon>
        <taxon>eudicotyledons</taxon>
        <taxon>Gunneridae</taxon>
        <taxon>Pentapetalae</taxon>
        <taxon>rosids</taxon>
        <taxon>malvids</taxon>
        <taxon>Brassicales</taxon>
        <taxon>Brassicaceae</taxon>
        <taxon>Brassiceae</taxon>
        <taxon>Brassica</taxon>
    </lineage>
</organism>
<proteinExistence type="predicted"/>